<name>A0A4U1BS44_9GAMM</name>
<dbReference type="OrthoDB" id="6400324at2"/>
<keyword evidence="5" id="KW-1185">Reference proteome</keyword>
<reference evidence="4 5" key="1">
    <citation type="submission" date="2019-04" db="EMBL/GenBank/DDBJ databases">
        <authorList>
            <person name="Hwang J.C."/>
        </authorList>
    </citation>
    <scope>NUCLEOTIDE SEQUENCE [LARGE SCALE GENOMIC DNA]</scope>
    <source>
        <strain evidence="4 5">IMCC35002</strain>
    </source>
</reference>
<feature type="domain" description="DNA-binding transcriptional repressor CapW winged helix-turn-helix" evidence="3">
    <location>
        <begin position="9"/>
        <end position="91"/>
    </location>
</feature>
<dbReference type="PROSITE" id="PS52050">
    <property type="entry name" value="WYL"/>
    <property type="match status" value="1"/>
</dbReference>
<dbReference type="InterPro" id="IPR059020">
    <property type="entry name" value="CapW_CTD"/>
</dbReference>
<dbReference type="PANTHER" id="PTHR34580">
    <property type="match status" value="1"/>
</dbReference>
<evidence type="ECO:0000313" key="4">
    <source>
        <dbReference type="EMBL" id="TKB57416.1"/>
    </source>
</evidence>
<dbReference type="InterPro" id="IPR059019">
    <property type="entry name" value="WHD_CapW"/>
</dbReference>
<proteinExistence type="predicted"/>
<evidence type="ECO:0000259" key="2">
    <source>
        <dbReference type="Pfam" id="PF26107"/>
    </source>
</evidence>
<dbReference type="InterPro" id="IPR016634">
    <property type="entry name" value="CapW-like"/>
</dbReference>
<evidence type="ECO:0000259" key="1">
    <source>
        <dbReference type="Pfam" id="PF13280"/>
    </source>
</evidence>
<dbReference type="PANTHER" id="PTHR34580:SF3">
    <property type="entry name" value="PROTEIN PAFB"/>
    <property type="match status" value="1"/>
</dbReference>
<sequence length="278" mass="32228">MNQANIKWDQQIRFRHMEIIALWEGRLNTNHLCQQFGIGRQQASRDINHYLKLHPSNLDYDTKLKGYRPSGRFHAKYSNGSLNEYLHHLQQLEFWDAARGIEVISSTAQLTSLVSLAERPVDPKVVRPLLNACRSGHRVKMHYASLASGNEVERVFVPHTLVHDGFRWHCRGYCETQKAYLDLVLTRIRSIPKRLHASEHLKEGDVDWNEQVSFTAVPNPLFNPKQQRIVAADYGFETELHITTRKALLNYQLRALQISSPIQQFDLNTQMLVVKPEL</sequence>
<dbReference type="Pfam" id="PF13280">
    <property type="entry name" value="WYL"/>
    <property type="match status" value="1"/>
</dbReference>
<dbReference type="Proteomes" id="UP000305675">
    <property type="component" value="Unassembled WGS sequence"/>
</dbReference>
<evidence type="ECO:0000259" key="3">
    <source>
        <dbReference type="Pfam" id="PF26109"/>
    </source>
</evidence>
<organism evidence="4 5">
    <name type="scientific">Ferrimonas aestuarii</name>
    <dbReference type="NCBI Taxonomy" id="2569539"/>
    <lineage>
        <taxon>Bacteria</taxon>
        <taxon>Pseudomonadati</taxon>
        <taxon>Pseudomonadota</taxon>
        <taxon>Gammaproteobacteria</taxon>
        <taxon>Alteromonadales</taxon>
        <taxon>Ferrimonadaceae</taxon>
        <taxon>Ferrimonas</taxon>
    </lineage>
</organism>
<protein>
    <submittedName>
        <fullName evidence="4">WYL domain-containing protein</fullName>
    </submittedName>
</protein>
<feature type="domain" description="WYL" evidence="1">
    <location>
        <begin position="125"/>
        <end position="191"/>
    </location>
</feature>
<accession>A0A4U1BS44</accession>
<dbReference type="AlphaFoldDB" id="A0A4U1BS44"/>
<dbReference type="InterPro" id="IPR026881">
    <property type="entry name" value="WYL_dom"/>
</dbReference>
<dbReference type="Pfam" id="PF26107">
    <property type="entry name" value="BrxR_CTD"/>
    <property type="match status" value="1"/>
</dbReference>
<comment type="caution">
    <text evidence="4">The sequence shown here is derived from an EMBL/GenBank/DDBJ whole genome shotgun (WGS) entry which is preliminary data.</text>
</comment>
<dbReference type="EMBL" id="SWCJ01000002">
    <property type="protein sequence ID" value="TKB57416.1"/>
    <property type="molecule type" value="Genomic_DNA"/>
</dbReference>
<evidence type="ECO:0000313" key="5">
    <source>
        <dbReference type="Proteomes" id="UP000305675"/>
    </source>
</evidence>
<feature type="domain" description="DNA-binding transcriptional repressor CapW C-terminal dimerisation" evidence="2">
    <location>
        <begin position="217"/>
        <end position="274"/>
    </location>
</feature>
<dbReference type="PIRSF" id="PIRSF015558">
    <property type="entry name" value="Txn_reg_DeoR_prd"/>
    <property type="match status" value="1"/>
</dbReference>
<dbReference type="Pfam" id="PF26109">
    <property type="entry name" value="WHD_BrxR"/>
    <property type="match status" value="1"/>
</dbReference>
<gene>
    <name evidence="4" type="ORF">FCL42_03845</name>
</gene>
<dbReference type="InterPro" id="IPR051534">
    <property type="entry name" value="CBASS_pafABC_assoc_protein"/>
</dbReference>
<dbReference type="RefSeq" id="WP_136862062.1">
    <property type="nucleotide sequence ID" value="NZ_SWCJ01000002.1"/>
</dbReference>